<evidence type="ECO:0000256" key="1">
    <source>
        <dbReference type="SAM" id="MobiDB-lite"/>
    </source>
</evidence>
<dbReference type="OMA" id="QVKENMG"/>
<keyword evidence="3" id="KW-1185">Reference proteome</keyword>
<dbReference type="EnsemblPlants" id="OB01G45090.1">
    <property type="protein sequence ID" value="OB01G45090.1"/>
    <property type="gene ID" value="OB01G45090"/>
</dbReference>
<feature type="compositionally biased region" description="Gly residues" evidence="1">
    <location>
        <begin position="54"/>
        <end position="70"/>
    </location>
</feature>
<dbReference type="Proteomes" id="UP000006038">
    <property type="component" value="Chromosome 1"/>
</dbReference>
<evidence type="ECO:0000313" key="3">
    <source>
        <dbReference type="Proteomes" id="UP000006038"/>
    </source>
</evidence>
<organism evidence="2">
    <name type="scientific">Oryza brachyantha</name>
    <name type="common">malo sina</name>
    <dbReference type="NCBI Taxonomy" id="4533"/>
    <lineage>
        <taxon>Eukaryota</taxon>
        <taxon>Viridiplantae</taxon>
        <taxon>Streptophyta</taxon>
        <taxon>Embryophyta</taxon>
        <taxon>Tracheophyta</taxon>
        <taxon>Spermatophyta</taxon>
        <taxon>Magnoliopsida</taxon>
        <taxon>Liliopsida</taxon>
        <taxon>Poales</taxon>
        <taxon>Poaceae</taxon>
        <taxon>BOP clade</taxon>
        <taxon>Oryzoideae</taxon>
        <taxon>Oryzeae</taxon>
        <taxon>Oryzinae</taxon>
        <taxon>Oryza</taxon>
    </lineage>
</organism>
<dbReference type="eggNOG" id="ENOG502R3V0">
    <property type="taxonomic scope" value="Eukaryota"/>
</dbReference>
<accession>J3L5K3</accession>
<name>J3L5K3_ORYBR</name>
<evidence type="ECO:0000313" key="2">
    <source>
        <dbReference type="EnsemblPlants" id="OB01G45090.1"/>
    </source>
</evidence>
<feature type="region of interest" description="Disordered" evidence="1">
    <location>
        <begin position="1"/>
        <end position="84"/>
    </location>
</feature>
<reference evidence="2" key="2">
    <citation type="submission" date="2013-04" db="UniProtKB">
        <authorList>
            <consortium name="EnsemblPlants"/>
        </authorList>
    </citation>
    <scope>IDENTIFICATION</scope>
</reference>
<sequence length="84" mass="8220">METSSNPPVKRCLSKTPSRNPLPRRGQVKENMGRQIVAAAAARAPPAAPPLSGNRGGGGGGGAAAGGNKKGIGNPAPVAGAKKK</sequence>
<protein>
    <submittedName>
        <fullName evidence="2">Uncharacterized protein</fullName>
    </submittedName>
</protein>
<dbReference type="HOGENOM" id="CLU_2658588_0_0_1"/>
<proteinExistence type="predicted"/>
<dbReference type="Gramene" id="OB01G45090.1">
    <property type="protein sequence ID" value="OB01G45090.1"/>
    <property type="gene ID" value="OB01G45090"/>
</dbReference>
<dbReference type="AlphaFoldDB" id="J3L5K3"/>
<reference evidence="2" key="1">
    <citation type="journal article" date="2013" name="Nat. Commun.">
        <title>Whole-genome sequencing of Oryza brachyantha reveals mechanisms underlying Oryza genome evolution.</title>
        <authorList>
            <person name="Chen J."/>
            <person name="Huang Q."/>
            <person name="Gao D."/>
            <person name="Wang J."/>
            <person name="Lang Y."/>
            <person name="Liu T."/>
            <person name="Li B."/>
            <person name="Bai Z."/>
            <person name="Luis Goicoechea J."/>
            <person name="Liang C."/>
            <person name="Chen C."/>
            <person name="Zhang W."/>
            <person name="Sun S."/>
            <person name="Liao Y."/>
            <person name="Zhang X."/>
            <person name="Yang L."/>
            <person name="Song C."/>
            <person name="Wang M."/>
            <person name="Shi J."/>
            <person name="Liu G."/>
            <person name="Liu J."/>
            <person name="Zhou H."/>
            <person name="Zhou W."/>
            <person name="Yu Q."/>
            <person name="An N."/>
            <person name="Chen Y."/>
            <person name="Cai Q."/>
            <person name="Wang B."/>
            <person name="Liu B."/>
            <person name="Min J."/>
            <person name="Huang Y."/>
            <person name="Wu H."/>
            <person name="Li Z."/>
            <person name="Zhang Y."/>
            <person name="Yin Y."/>
            <person name="Song W."/>
            <person name="Jiang J."/>
            <person name="Jackson S.A."/>
            <person name="Wing R.A."/>
            <person name="Wang J."/>
            <person name="Chen M."/>
        </authorList>
    </citation>
    <scope>NUCLEOTIDE SEQUENCE [LARGE SCALE GENOMIC DNA]</scope>
    <source>
        <strain evidence="2">cv. IRGC 101232</strain>
    </source>
</reference>